<name>A0A369PVV7_9SPHI</name>
<comment type="caution">
    <text evidence="1">The sequence shown here is derived from an EMBL/GenBank/DDBJ whole genome shotgun (WGS) entry which is preliminary data.</text>
</comment>
<dbReference type="RefSeq" id="WP_115404065.1">
    <property type="nucleotide sequence ID" value="NZ_QPKV01000007.1"/>
</dbReference>
<keyword evidence="2" id="KW-1185">Reference proteome</keyword>
<gene>
    <name evidence="1" type="ORF">DU508_17535</name>
</gene>
<organism evidence="1 2">
    <name type="scientific">Pedobacter chinensis</name>
    <dbReference type="NCBI Taxonomy" id="2282421"/>
    <lineage>
        <taxon>Bacteria</taxon>
        <taxon>Pseudomonadati</taxon>
        <taxon>Bacteroidota</taxon>
        <taxon>Sphingobacteriia</taxon>
        <taxon>Sphingobacteriales</taxon>
        <taxon>Sphingobacteriaceae</taxon>
        <taxon>Pedobacter</taxon>
    </lineage>
</organism>
<protein>
    <submittedName>
        <fullName evidence="1">Uncharacterized protein</fullName>
    </submittedName>
</protein>
<evidence type="ECO:0000313" key="1">
    <source>
        <dbReference type="EMBL" id="RDC55375.1"/>
    </source>
</evidence>
<evidence type="ECO:0000313" key="2">
    <source>
        <dbReference type="Proteomes" id="UP000253961"/>
    </source>
</evidence>
<reference evidence="1 2" key="1">
    <citation type="submission" date="2018-07" db="EMBL/GenBank/DDBJ databases">
        <title>Pedobacter sp. nov., isolated from soil.</title>
        <authorList>
            <person name="Zhou L.Y."/>
            <person name="Du Z.J."/>
        </authorList>
    </citation>
    <scope>NUCLEOTIDE SEQUENCE [LARGE SCALE GENOMIC DNA]</scope>
    <source>
        <strain evidence="1 2">JDX94</strain>
    </source>
</reference>
<accession>A0A369PVV7</accession>
<proteinExistence type="predicted"/>
<dbReference type="AlphaFoldDB" id="A0A369PVV7"/>
<dbReference type="Proteomes" id="UP000253961">
    <property type="component" value="Unassembled WGS sequence"/>
</dbReference>
<dbReference type="EMBL" id="QPKV01000007">
    <property type="protein sequence ID" value="RDC55375.1"/>
    <property type="molecule type" value="Genomic_DNA"/>
</dbReference>
<sequence>MKTNYYFITAILIFATLLAPAYLWASSEKSESEKYQNLQQVDYASDYYTEEAGFIAESHLTRTSHLDEGEFTEKTFFQTKFLSTPEDLQNNDFSRIINDYK</sequence>